<feature type="signal peptide" evidence="1">
    <location>
        <begin position="1"/>
        <end position="20"/>
    </location>
</feature>
<feature type="chain" id="PRO_5046804119" evidence="1">
    <location>
        <begin position="21"/>
        <end position="195"/>
    </location>
</feature>
<proteinExistence type="predicted"/>
<keyword evidence="3" id="KW-1185">Reference proteome</keyword>
<organism evidence="2 3">
    <name type="scientific">Erwinia rhapontici</name>
    <name type="common">Pectobacterium rhapontici</name>
    <dbReference type="NCBI Taxonomy" id="55212"/>
    <lineage>
        <taxon>Bacteria</taxon>
        <taxon>Pseudomonadati</taxon>
        <taxon>Pseudomonadota</taxon>
        <taxon>Gammaproteobacteria</taxon>
        <taxon>Enterobacterales</taxon>
        <taxon>Erwiniaceae</taxon>
        <taxon>Erwinia</taxon>
    </lineage>
</organism>
<gene>
    <name evidence="2" type="ORF">ERHA53_35090</name>
</gene>
<reference evidence="2 3" key="1">
    <citation type="submission" date="2021-01" db="EMBL/GenBank/DDBJ databases">
        <title>Complete genome sequence of Erwinia rhapontici MAFF 311153.</title>
        <authorList>
            <person name="Morohoshi T."/>
            <person name="Someya N."/>
        </authorList>
    </citation>
    <scope>NUCLEOTIDE SEQUENCE [LARGE SCALE GENOMIC DNA]</scope>
    <source>
        <strain evidence="2 3">MAFF 311153</strain>
    </source>
</reference>
<evidence type="ECO:0000256" key="1">
    <source>
        <dbReference type="SAM" id="SignalP"/>
    </source>
</evidence>
<evidence type="ECO:0000313" key="3">
    <source>
        <dbReference type="Proteomes" id="UP000677515"/>
    </source>
</evidence>
<evidence type="ECO:0000313" key="2">
    <source>
        <dbReference type="EMBL" id="BCQ36166.1"/>
    </source>
</evidence>
<dbReference type="EMBL" id="AP024329">
    <property type="protein sequence ID" value="BCQ36166.1"/>
    <property type="molecule type" value="Genomic_DNA"/>
</dbReference>
<sequence>MRYFRALLVGLLLIPTLSEATLLPSRATVDGYLARFSSDPVDMHKRIDWGVVPGPFYTPELGIGIGVAAVGFYRPDEEQQRAPISSLSLTGFVSSTGAFGVGYENNTFLRNDQWRFILSGDVSYRPLDYWGQGYAEGHHQRGKQSYNSRTLSFNPEILYRLQAHTYVGMGGPSPMRRQPDYRIRRQAVSSSIRYR</sequence>
<accession>A0ABM7N3W0</accession>
<keyword evidence="1" id="KW-0732">Signal</keyword>
<dbReference type="Proteomes" id="UP000677515">
    <property type="component" value="Chromosome"/>
</dbReference>
<protein>
    <submittedName>
        <fullName evidence="2">Uncharacterized protein</fullName>
    </submittedName>
</protein>
<name>A0ABM7N3W0_ERWRD</name>
<dbReference type="RefSeq" id="WP_244874673.1">
    <property type="nucleotide sequence ID" value="NZ_AP024329.1"/>
</dbReference>